<dbReference type="CDD" id="cd07197">
    <property type="entry name" value="nitrilase"/>
    <property type="match status" value="1"/>
</dbReference>
<feature type="domain" description="CN hydrolase" evidence="1">
    <location>
        <begin position="2"/>
        <end position="244"/>
    </location>
</feature>
<reference evidence="2 3" key="1">
    <citation type="submission" date="2018-04" db="EMBL/GenBank/DDBJ databases">
        <title>Novel Campyloabacter and Helicobacter Species and Strains.</title>
        <authorList>
            <person name="Mannion A.J."/>
            <person name="Shen Z."/>
            <person name="Fox J.G."/>
        </authorList>
    </citation>
    <scope>NUCLEOTIDE SEQUENCE [LARGE SCALE GENOMIC DNA]</scope>
    <source>
        <strain evidence="2 3">MIT 12-6600</strain>
    </source>
</reference>
<evidence type="ECO:0000313" key="3">
    <source>
        <dbReference type="Proteomes" id="UP000256514"/>
    </source>
</evidence>
<dbReference type="InterPro" id="IPR036526">
    <property type="entry name" value="C-N_Hydrolase_sf"/>
</dbReference>
<dbReference type="EMBL" id="NXLT01000003">
    <property type="protein sequence ID" value="RDU67342.1"/>
    <property type="molecule type" value="Genomic_DNA"/>
</dbReference>
<dbReference type="GO" id="GO:0106008">
    <property type="term" value="F:2-oxoglutaramate amidase activity"/>
    <property type="evidence" value="ECO:0007669"/>
    <property type="project" value="TreeGrafter"/>
</dbReference>
<keyword evidence="3" id="KW-1185">Reference proteome</keyword>
<evidence type="ECO:0000313" key="2">
    <source>
        <dbReference type="EMBL" id="RDU67342.1"/>
    </source>
</evidence>
<proteinExistence type="predicted"/>
<dbReference type="GO" id="GO:0050152">
    <property type="term" value="F:omega-amidase activity"/>
    <property type="evidence" value="ECO:0007669"/>
    <property type="project" value="TreeGrafter"/>
</dbReference>
<gene>
    <name evidence="2" type="ORF">CQA54_05065</name>
</gene>
<dbReference type="Gene3D" id="3.60.110.10">
    <property type="entry name" value="Carbon-nitrogen hydrolase"/>
    <property type="match status" value="1"/>
</dbReference>
<dbReference type="SUPFAM" id="SSF56317">
    <property type="entry name" value="Carbon-nitrogen hydrolase"/>
    <property type="match status" value="1"/>
</dbReference>
<evidence type="ECO:0000259" key="1">
    <source>
        <dbReference type="PROSITE" id="PS50263"/>
    </source>
</evidence>
<dbReference type="OrthoDB" id="9811121at2"/>
<sequence length="244" mass="27717">MISKILYALQVKIGTDFEFNLKKVLTLLDQCQEDSIICTPEVVFSGFAYQRMEEAAEFSKIATQTLLEATKNHTLITTMIEKNHQHFFNNLKVFHKGEIVHKQSKNKLFALGDEQLHFCAGSEDEIAPFYIDSIKCAALNCFELRFIDLWKRVQGADIIFVPAQWGKQRKDQFETLCKALAIANQSFVVASDGANDTMAKGSSVITPYGVVYKNDKKECVQAQVDLRETSKMRKYIQTGIQINL</sequence>
<dbReference type="PANTHER" id="PTHR47799:SF1">
    <property type="entry name" value="OMEGA-AMIDASE YAFV"/>
    <property type="match status" value="1"/>
</dbReference>
<dbReference type="InterPro" id="IPR003010">
    <property type="entry name" value="C-N_Hydrolase"/>
</dbReference>
<dbReference type="InterPro" id="IPR052737">
    <property type="entry name" value="Omega-amidase_YafV"/>
</dbReference>
<name>A0A3D8IQ78_9HELI</name>
<protein>
    <submittedName>
        <fullName evidence="2">Carbon-nitrogen hydrolase family protein</fullName>
    </submittedName>
</protein>
<organism evidence="2 3">
    <name type="scientific">Helicobacter equorum</name>
    <dbReference type="NCBI Taxonomy" id="361872"/>
    <lineage>
        <taxon>Bacteria</taxon>
        <taxon>Pseudomonadati</taxon>
        <taxon>Campylobacterota</taxon>
        <taxon>Epsilonproteobacteria</taxon>
        <taxon>Campylobacterales</taxon>
        <taxon>Helicobacteraceae</taxon>
        <taxon>Helicobacter</taxon>
    </lineage>
</organism>
<dbReference type="PANTHER" id="PTHR47799">
    <property type="entry name" value="OMEGA-AMIDASE YAFV"/>
    <property type="match status" value="1"/>
</dbReference>
<keyword evidence="2" id="KW-0378">Hydrolase</keyword>
<comment type="caution">
    <text evidence="2">The sequence shown here is derived from an EMBL/GenBank/DDBJ whole genome shotgun (WGS) entry which is preliminary data.</text>
</comment>
<dbReference type="RefSeq" id="WP_115571059.1">
    <property type="nucleotide sequence ID" value="NZ_NXLT01000003.1"/>
</dbReference>
<dbReference type="Proteomes" id="UP000256514">
    <property type="component" value="Unassembled WGS sequence"/>
</dbReference>
<dbReference type="Pfam" id="PF00795">
    <property type="entry name" value="CN_hydrolase"/>
    <property type="match status" value="1"/>
</dbReference>
<dbReference type="PROSITE" id="PS50263">
    <property type="entry name" value="CN_HYDROLASE"/>
    <property type="match status" value="1"/>
</dbReference>
<accession>A0A3D8IQ78</accession>
<dbReference type="AlphaFoldDB" id="A0A3D8IQ78"/>